<reference evidence="2 3" key="1">
    <citation type="submission" date="2018-06" db="EMBL/GenBank/DDBJ databases">
        <authorList>
            <consortium name="Pathogen Informatics"/>
            <person name="Doyle S."/>
        </authorList>
    </citation>
    <scope>NUCLEOTIDE SEQUENCE [LARGE SCALE GENOMIC DNA]</scope>
    <source>
        <strain evidence="2 3">NCTC8580</strain>
    </source>
</reference>
<dbReference type="EMBL" id="UHJC01000001">
    <property type="protein sequence ID" value="SUP81922.1"/>
    <property type="molecule type" value="Genomic_DNA"/>
</dbReference>
<accession>A0A380Q7D4</accession>
<proteinExistence type="predicted"/>
<dbReference type="AlphaFoldDB" id="A0A380Q7D4"/>
<keyword evidence="1" id="KW-0472">Membrane</keyword>
<keyword evidence="1" id="KW-0812">Transmembrane</keyword>
<name>A0A380Q7D4_YERPU</name>
<keyword evidence="1" id="KW-1133">Transmembrane helix</keyword>
<organism evidence="2 3">
    <name type="scientific">Yersinia pseudotuberculosis</name>
    <dbReference type="NCBI Taxonomy" id="633"/>
    <lineage>
        <taxon>Bacteria</taxon>
        <taxon>Pseudomonadati</taxon>
        <taxon>Pseudomonadota</taxon>
        <taxon>Gammaproteobacteria</taxon>
        <taxon>Enterobacterales</taxon>
        <taxon>Yersiniaceae</taxon>
        <taxon>Yersinia</taxon>
    </lineage>
</organism>
<dbReference type="Proteomes" id="UP000255087">
    <property type="component" value="Unassembled WGS sequence"/>
</dbReference>
<evidence type="ECO:0000313" key="3">
    <source>
        <dbReference type="Proteomes" id="UP000255087"/>
    </source>
</evidence>
<evidence type="ECO:0000313" key="2">
    <source>
        <dbReference type="EMBL" id="SUP81922.1"/>
    </source>
</evidence>
<gene>
    <name evidence="2" type="ORF">NCTC8580_01849</name>
</gene>
<feature type="transmembrane region" description="Helical" evidence="1">
    <location>
        <begin position="63"/>
        <end position="92"/>
    </location>
</feature>
<evidence type="ECO:0000256" key="1">
    <source>
        <dbReference type="SAM" id="Phobius"/>
    </source>
</evidence>
<protein>
    <submittedName>
        <fullName evidence="2">Uncharacterized protein</fullName>
    </submittedName>
</protein>
<sequence length="93" mass="10145">MSAIDITTMRGEMRWAVAQNPVIGPLLPEQAATVTCCSNGLPTNLLLGCRFPTTRIIGGALSLYYFLFANSFNCSSILFLECIVFSNALAFFK</sequence>